<evidence type="ECO:0000256" key="2">
    <source>
        <dbReference type="ARBA" id="ARBA00022448"/>
    </source>
</evidence>
<dbReference type="GO" id="GO:0006508">
    <property type="term" value="P:proteolysis"/>
    <property type="evidence" value="ECO:0007669"/>
    <property type="project" value="InterPro"/>
</dbReference>
<keyword evidence="3" id="KW-1003">Cell membrane</keyword>
<dbReference type="PANTHER" id="PTHR43394:SF1">
    <property type="entry name" value="ATP-BINDING CASSETTE SUB-FAMILY B MEMBER 10, MITOCHONDRIAL"/>
    <property type="match status" value="1"/>
</dbReference>
<dbReference type="GO" id="GO:0005886">
    <property type="term" value="C:plasma membrane"/>
    <property type="evidence" value="ECO:0007669"/>
    <property type="project" value="UniProtKB-SubCell"/>
</dbReference>
<evidence type="ECO:0000256" key="10">
    <source>
        <dbReference type="SAM" id="MobiDB-lite"/>
    </source>
</evidence>
<dbReference type="NCBIfam" id="TIGR03375">
    <property type="entry name" value="type_I_sec_LssB"/>
    <property type="match status" value="1"/>
</dbReference>
<dbReference type="PROSITE" id="PS50929">
    <property type="entry name" value="ABC_TM1F"/>
    <property type="match status" value="1"/>
</dbReference>
<feature type="domain" description="ABC transporter" evidence="12">
    <location>
        <begin position="508"/>
        <end position="737"/>
    </location>
</feature>
<dbReference type="AlphaFoldDB" id="A0A2U2AUB4"/>
<evidence type="ECO:0000313" key="15">
    <source>
        <dbReference type="EMBL" id="PWD88255.1"/>
    </source>
</evidence>
<keyword evidence="4 11" id="KW-0812">Transmembrane</keyword>
<keyword evidence="8 11" id="KW-1133">Transmembrane helix</keyword>
<dbReference type="GO" id="GO:0015421">
    <property type="term" value="F:ABC-type oligopeptide transporter activity"/>
    <property type="evidence" value="ECO:0007669"/>
    <property type="project" value="TreeGrafter"/>
</dbReference>
<feature type="transmembrane region" description="Helical" evidence="11">
    <location>
        <begin position="300"/>
        <end position="325"/>
    </location>
</feature>
<name>A0A2U2AUB4_9GAMM</name>
<dbReference type="Pfam" id="PF00664">
    <property type="entry name" value="ABC_membrane"/>
    <property type="match status" value="1"/>
</dbReference>
<dbReference type="InterPro" id="IPR005074">
    <property type="entry name" value="Peptidase_C39"/>
</dbReference>
<dbReference type="PROSITE" id="PS50893">
    <property type="entry name" value="ABC_TRANSPORTER_2"/>
    <property type="match status" value="1"/>
</dbReference>
<dbReference type="InterPro" id="IPR039421">
    <property type="entry name" value="Type_1_exporter"/>
</dbReference>
<comment type="subcellular location">
    <subcellularLocation>
        <location evidence="1">Cell membrane</location>
        <topology evidence="1">Multi-pass membrane protein</topology>
    </subcellularLocation>
</comment>
<sequence>MINVGSKFVNENENIEAVTKESPETNESNETNNGSNKRDYSSWIEAILMVAKHYRIESSKENILLTSHWLSDRPVSDVLRSIARQAGLSFSVIKLEDSELSVWRLPLVVQLKQGQIGVIDAIDKDGDLGITYCGDGGLKSRITREDLLENTTLAIVLRPTHTVRDARVDEYIKPHDRKWFRKIVLRDWKPYSHIFIASFVVNVLALAGILFTRQVYDRVIPAESYPTLYVLFSGVFVAIIFGFIMRKLRTRVTDLLGKRADMRISDRVFGHVLRINNMHRPKSTGTFISQVRELDSVRELLTSTTVTAFADMPFFFLFCFVFWYIAGSLVWIPIGAVILMVLPGILAQGKLRAFANQAMRESALRNAMLVEAIQGNEDIKTLQAEHRFQTQWNNYNAVSADVNLRLRSLISTLNSWTQSVQTSAFAVIVLFGAPMVMEGDLTTGSLIAASILGGRMIAPMAGITQVLSRWQQAKVALAGINQLMELPVDHPPGEKRVHKSAIAGHYQIKNAQFFYHAESQAPSLTIENLEIKPGEKIAVLGRNGAGKSTLLQVLSGLLTPKGGVVTLDGVSLAHIDPADVRRDVGLMSQNSRLFHGTIRENLLFGAPLATDDNLIHALNMTGAAGFVSQLPTGLDYVIAEGGHGLSGGQRQSLLLARLFIRNPHIALLDEPTSALDDVTEKGFISALEGWSIGKTLIVATHKMSVVNLMDRIIVINNGRIVLDGPKEKILAQLSGKK</sequence>
<dbReference type="InterPro" id="IPR003593">
    <property type="entry name" value="AAA+_ATPase"/>
</dbReference>
<evidence type="ECO:0000256" key="8">
    <source>
        <dbReference type="ARBA" id="ARBA00022989"/>
    </source>
</evidence>
<reference evidence="16" key="1">
    <citation type="submission" date="2018-05" db="EMBL/GenBank/DDBJ databases">
        <title>Ignatzschineria dubaiensis sp. nov., isolated from necrotic foot tissues of dromedaries (Camelus dromedarius) and associated maggots in Dubai, United Arab Emirates.</title>
        <authorList>
            <person name="Tsang C.C."/>
            <person name="Tang J.Y.M."/>
            <person name="Fong J.Y.H."/>
            <person name="Kinne J."/>
            <person name="Lee H.H."/>
            <person name="Joseph M."/>
            <person name="Jose S."/>
            <person name="Schuster R.K."/>
            <person name="Tang Y."/>
            <person name="Sivakumar S."/>
            <person name="Chen J.H.K."/>
            <person name="Teng J.L.L."/>
            <person name="Lau S.K.P."/>
            <person name="Wernery U."/>
            <person name="Woo P.C.Y."/>
        </authorList>
    </citation>
    <scope>NUCLEOTIDE SEQUENCE [LARGE SCALE GENOMIC DNA]</scope>
    <source>
        <strain evidence="16">UAE-HKU57</strain>
    </source>
</reference>
<dbReference type="PROSITE" id="PS50990">
    <property type="entry name" value="PEPTIDASE_C39"/>
    <property type="match status" value="1"/>
</dbReference>
<dbReference type="CDD" id="cd18587">
    <property type="entry name" value="ABC_6TM_LapB_like"/>
    <property type="match status" value="1"/>
</dbReference>
<keyword evidence="7" id="KW-0067">ATP-binding</keyword>
<dbReference type="Gene3D" id="3.40.50.300">
    <property type="entry name" value="P-loop containing nucleotide triphosphate hydrolases"/>
    <property type="match status" value="1"/>
</dbReference>
<protein>
    <submittedName>
        <fullName evidence="15">Type I secretion system permease/ATPase</fullName>
    </submittedName>
</protein>
<dbReference type="SUPFAM" id="SSF90123">
    <property type="entry name" value="ABC transporter transmembrane region"/>
    <property type="match status" value="1"/>
</dbReference>
<feature type="region of interest" description="Disordered" evidence="10">
    <location>
        <begin position="1"/>
        <end position="37"/>
    </location>
</feature>
<accession>A0A2U2AUB4</accession>
<gene>
    <name evidence="15" type="ORF">DC077_03035</name>
</gene>
<dbReference type="EMBL" id="QEWW01000001">
    <property type="protein sequence ID" value="PWD88255.1"/>
    <property type="molecule type" value="Genomic_DNA"/>
</dbReference>
<evidence type="ECO:0000256" key="6">
    <source>
        <dbReference type="ARBA" id="ARBA00022801"/>
    </source>
</evidence>
<proteinExistence type="predicted"/>
<keyword evidence="9 11" id="KW-0472">Membrane</keyword>
<evidence type="ECO:0000259" key="14">
    <source>
        <dbReference type="PROSITE" id="PS50990"/>
    </source>
</evidence>
<dbReference type="InterPro" id="IPR036640">
    <property type="entry name" value="ABC1_TM_sf"/>
</dbReference>
<keyword evidence="6" id="KW-0378">Hydrolase</keyword>
<keyword evidence="2" id="KW-0813">Transport</keyword>
<feature type="domain" description="ABC transmembrane type-1" evidence="13">
    <location>
        <begin position="194"/>
        <end position="472"/>
    </location>
</feature>
<comment type="caution">
    <text evidence="15">The sequence shown here is derived from an EMBL/GenBank/DDBJ whole genome shotgun (WGS) entry which is preliminary data.</text>
</comment>
<dbReference type="GO" id="GO:0016887">
    <property type="term" value="F:ATP hydrolysis activity"/>
    <property type="evidence" value="ECO:0007669"/>
    <property type="project" value="InterPro"/>
</dbReference>
<dbReference type="GO" id="GO:0005524">
    <property type="term" value="F:ATP binding"/>
    <property type="evidence" value="ECO:0007669"/>
    <property type="project" value="UniProtKB-KW"/>
</dbReference>
<dbReference type="Gene3D" id="3.90.70.10">
    <property type="entry name" value="Cysteine proteinases"/>
    <property type="match status" value="1"/>
</dbReference>
<dbReference type="PANTHER" id="PTHR43394">
    <property type="entry name" value="ATP-DEPENDENT PERMEASE MDL1, MITOCHONDRIAL"/>
    <property type="match status" value="1"/>
</dbReference>
<evidence type="ECO:0000256" key="9">
    <source>
        <dbReference type="ARBA" id="ARBA00023136"/>
    </source>
</evidence>
<dbReference type="SUPFAM" id="SSF52540">
    <property type="entry name" value="P-loop containing nucleoside triphosphate hydrolases"/>
    <property type="match status" value="1"/>
</dbReference>
<evidence type="ECO:0000256" key="5">
    <source>
        <dbReference type="ARBA" id="ARBA00022741"/>
    </source>
</evidence>
<evidence type="ECO:0000259" key="13">
    <source>
        <dbReference type="PROSITE" id="PS50929"/>
    </source>
</evidence>
<dbReference type="InterPro" id="IPR017750">
    <property type="entry name" value="ATPase_T1SS"/>
</dbReference>
<keyword evidence="5" id="KW-0547">Nucleotide-binding</keyword>
<dbReference type="InterPro" id="IPR027417">
    <property type="entry name" value="P-loop_NTPase"/>
</dbReference>
<evidence type="ECO:0000259" key="12">
    <source>
        <dbReference type="PROSITE" id="PS50893"/>
    </source>
</evidence>
<dbReference type="InterPro" id="IPR003439">
    <property type="entry name" value="ABC_transporter-like_ATP-bd"/>
</dbReference>
<feature type="domain" description="Peptidase C39" evidence="14">
    <location>
        <begin position="36"/>
        <end position="158"/>
    </location>
</feature>
<feature type="compositionally biased region" description="Low complexity" evidence="10">
    <location>
        <begin position="25"/>
        <end position="35"/>
    </location>
</feature>
<evidence type="ECO:0000256" key="7">
    <source>
        <dbReference type="ARBA" id="ARBA00022840"/>
    </source>
</evidence>
<dbReference type="FunFam" id="3.40.50.300:FF:000299">
    <property type="entry name" value="ABC transporter ATP-binding protein/permease"/>
    <property type="match status" value="1"/>
</dbReference>
<evidence type="ECO:0000256" key="1">
    <source>
        <dbReference type="ARBA" id="ARBA00004651"/>
    </source>
</evidence>
<evidence type="ECO:0000256" key="3">
    <source>
        <dbReference type="ARBA" id="ARBA00022475"/>
    </source>
</evidence>
<dbReference type="GO" id="GO:0008233">
    <property type="term" value="F:peptidase activity"/>
    <property type="evidence" value="ECO:0007669"/>
    <property type="project" value="InterPro"/>
</dbReference>
<evidence type="ECO:0000256" key="11">
    <source>
        <dbReference type="SAM" id="Phobius"/>
    </source>
</evidence>
<feature type="transmembrane region" description="Helical" evidence="11">
    <location>
        <begin position="224"/>
        <end position="245"/>
    </location>
</feature>
<dbReference type="Proteomes" id="UP000245059">
    <property type="component" value="Unassembled WGS sequence"/>
</dbReference>
<dbReference type="InterPro" id="IPR011527">
    <property type="entry name" value="ABC1_TM_dom"/>
</dbReference>
<dbReference type="Pfam" id="PF00005">
    <property type="entry name" value="ABC_tran"/>
    <property type="match status" value="1"/>
</dbReference>
<dbReference type="Gene3D" id="1.20.1560.10">
    <property type="entry name" value="ABC transporter type 1, transmembrane domain"/>
    <property type="match status" value="1"/>
</dbReference>
<organism evidence="15 16">
    <name type="scientific">Ignatzschineria cameli</name>
    <dbReference type="NCBI Taxonomy" id="2182793"/>
    <lineage>
        <taxon>Bacteria</taxon>
        <taxon>Pseudomonadati</taxon>
        <taxon>Pseudomonadota</taxon>
        <taxon>Gammaproteobacteria</taxon>
        <taxon>Cardiobacteriales</taxon>
        <taxon>Ignatzschineriaceae</taxon>
        <taxon>Ignatzschineria</taxon>
    </lineage>
</organism>
<evidence type="ECO:0000313" key="16">
    <source>
        <dbReference type="Proteomes" id="UP000245059"/>
    </source>
</evidence>
<feature type="transmembrane region" description="Helical" evidence="11">
    <location>
        <begin position="191"/>
        <end position="212"/>
    </location>
</feature>
<dbReference type="SMART" id="SM00382">
    <property type="entry name" value="AAA"/>
    <property type="match status" value="1"/>
</dbReference>
<evidence type="ECO:0000256" key="4">
    <source>
        <dbReference type="ARBA" id="ARBA00022692"/>
    </source>
</evidence>